<sequence length="603" mass="63004">MPSLDALRRLTVAETADLAQALRSLLVEKVCARGGHMGSNLGVVELTLALHRVFKSPRDALVFDIGHQAYIHKMLTGRAAAFDRLRQAGGLSGYPARGESEHDVVENSHASTSLSYAQGLARAYQLSGQADRRVVAVIGDGALGGGMAFEALNSLGAWTARSLPVVIVVNDNGRSYAPTCGALAGHLAGLEAGQSRYPNVFAELGLAYLGPVDGHDLPAVEQVLRQARDMGRPVIVHAKTVKGRGFGPAQADERDCLHAVGVTDPHTGRPPASVGAQVAPSWTRHFAQYLLELAAERPEVVGVTAGMLEPTGLDAMAAAFPERVFDVGIAEQHAVTCAAGLAMGGLHPVVAVYSTFLSRAVDQVLMDVALHRLPVTFVADRAGVTGPDGPSHHGMWDLALFAAVPGLRIAAPRDAVRLRELLREAVTTNAPTLLRLPKATASAPLEAVDHVGGVDILHRSAHGAHDVLLIALGALAPDAVSAAQLVEADQLGATVVDLRWVHPVPEAVVALAERHRCVVTVEDGLGPGGIGSRILQILHERGVQVPVRVLGLPPAFLPAGSRPELLAHAGLDAAGIARSVRRLIQSLPGRPAAAPASPSQEST</sequence>
<dbReference type="FunFam" id="3.40.50.970:FF:000010">
    <property type="entry name" value="1-deoxy-D-xylulose-5-phosphate synthase"/>
    <property type="match status" value="1"/>
</dbReference>
<evidence type="ECO:0000256" key="8">
    <source>
        <dbReference type="ARBA" id="ARBA00023052"/>
    </source>
</evidence>
<dbReference type="SMART" id="SM00861">
    <property type="entry name" value="Transket_pyr"/>
    <property type="match status" value="1"/>
</dbReference>
<evidence type="ECO:0000256" key="6">
    <source>
        <dbReference type="ARBA" id="ARBA00022842"/>
    </source>
</evidence>
<dbReference type="InterPro" id="IPR009014">
    <property type="entry name" value="Transketo_C/PFOR_II"/>
</dbReference>
<feature type="binding site" evidence="10">
    <location>
        <begin position="141"/>
        <end position="142"/>
    </location>
    <ligand>
        <name>thiamine diphosphate</name>
        <dbReference type="ChEBI" id="CHEBI:58937"/>
    </ligand>
</feature>
<dbReference type="HAMAP" id="MF_00315">
    <property type="entry name" value="DXP_synth"/>
    <property type="match status" value="1"/>
</dbReference>
<feature type="binding site" evidence="10">
    <location>
        <position position="67"/>
    </location>
    <ligand>
        <name>thiamine diphosphate</name>
        <dbReference type="ChEBI" id="CHEBI:58937"/>
    </ligand>
</feature>
<keyword evidence="5 10" id="KW-0479">Metal-binding</keyword>
<dbReference type="PANTHER" id="PTHR43322:SF5">
    <property type="entry name" value="1-DEOXY-D-XYLULOSE-5-PHOSPHATE SYNTHASE, CHLOROPLASTIC"/>
    <property type="match status" value="1"/>
</dbReference>
<comment type="catalytic activity">
    <reaction evidence="10">
        <text>D-glyceraldehyde 3-phosphate + pyruvate + H(+) = 1-deoxy-D-xylulose 5-phosphate + CO2</text>
        <dbReference type="Rhea" id="RHEA:12605"/>
        <dbReference type="ChEBI" id="CHEBI:15361"/>
        <dbReference type="ChEBI" id="CHEBI:15378"/>
        <dbReference type="ChEBI" id="CHEBI:16526"/>
        <dbReference type="ChEBI" id="CHEBI:57792"/>
        <dbReference type="ChEBI" id="CHEBI:59776"/>
        <dbReference type="EC" id="2.2.1.7"/>
    </reaction>
</comment>
<dbReference type="CDD" id="cd02007">
    <property type="entry name" value="TPP_DXS"/>
    <property type="match status" value="1"/>
</dbReference>
<dbReference type="InterPro" id="IPR029061">
    <property type="entry name" value="THDP-binding"/>
</dbReference>
<keyword evidence="4 10" id="KW-0808">Transferase</keyword>
<dbReference type="GO" id="GO:0008661">
    <property type="term" value="F:1-deoxy-D-xylulose-5-phosphate synthase activity"/>
    <property type="evidence" value="ECO:0007669"/>
    <property type="project" value="UniProtKB-UniRule"/>
</dbReference>
<dbReference type="GO" id="GO:0030976">
    <property type="term" value="F:thiamine pyrophosphate binding"/>
    <property type="evidence" value="ECO:0007669"/>
    <property type="project" value="UniProtKB-UniRule"/>
</dbReference>
<dbReference type="GO" id="GO:0000287">
    <property type="term" value="F:magnesium ion binding"/>
    <property type="evidence" value="ECO:0007669"/>
    <property type="project" value="UniProtKB-UniRule"/>
</dbReference>
<dbReference type="Gene3D" id="3.40.50.920">
    <property type="match status" value="1"/>
</dbReference>
<feature type="domain" description="Transketolase-like pyrimidine-binding" evidence="11">
    <location>
        <begin position="280"/>
        <end position="442"/>
    </location>
</feature>
<feature type="binding site" evidence="10">
    <location>
        <position position="172"/>
    </location>
    <ligand>
        <name>Mg(2+)</name>
        <dbReference type="ChEBI" id="CHEBI:18420"/>
    </ligand>
</feature>
<dbReference type="PROSITE" id="PS00801">
    <property type="entry name" value="TRANSKETOLASE_1"/>
    <property type="match status" value="1"/>
</dbReference>
<accession>A0AAU2HDJ8</accession>
<name>A0AAU2HDJ8_9ACTN</name>
<keyword evidence="7 10" id="KW-0784">Thiamine biosynthesis</keyword>
<reference evidence="12" key="1">
    <citation type="submission" date="2022-10" db="EMBL/GenBank/DDBJ databases">
        <title>The complete genomes of actinobacterial strains from the NBC collection.</title>
        <authorList>
            <person name="Joergensen T.S."/>
            <person name="Alvarez Arevalo M."/>
            <person name="Sterndorff E.B."/>
            <person name="Faurdal D."/>
            <person name="Vuksanovic O."/>
            <person name="Mourched A.-S."/>
            <person name="Charusanti P."/>
            <person name="Shaw S."/>
            <person name="Blin K."/>
            <person name="Weber T."/>
        </authorList>
    </citation>
    <scope>NUCLEOTIDE SEQUENCE</scope>
    <source>
        <strain evidence="12">NBC_00060</strain>
    </source>
</reference>
<feature type="binding site" evidence="10">
    <location>
        <position position="172"/>
    </location>
    <ligand>
        <name>thiamine diphosphate</name>
        <dbReference type="ChEBI" id="CHEBI:58937"/>
    </ligand>
</feature>
<comment type="subunit">
    <text evidence="3 10">Homodimer.</text>
</comment>
<dbReference type="GO" id="GO:0009228">
    <property type="term" value="P:thiamine biosynthetic process"/>
    <property type="evidence" value="ECO:0007669"/>
    <property type="project" value="UniProtKB-UniRule"/>
</dbReference>
<dbReference type="GO" id="GO:0019288">
    <property type="term" value="P:isopentenyl diphosphate biosynthetic process, methylerythritol 4-phosphate pathway"/>
    <property type="evidence" value="ECO:0007669"/>
    <property type="project" value="TreeGrafter"/>
</dbReference>
<comment type="cofactor">
    <cofactor evidence="10">
        <name>thiamine diphosphate</name>
        <dbReference type="ChEBI" id="CHEBI:58937"/>
    </cofactor>
    <text evidence="10">Binds 1 thiamine pyrophosphate per subunit.</text>
</comment>
<dbReference type="CDD" id="cd07033">
    <property type="entry name" value="TPP_PYR_DXS_TK_like"/>
    <property type="match status" value="1"/>
</dbReference>
<dbReference type="InterPro" id="IPR049557">
    <property type="entry name" value="Transketolase_CS"/>
</dbReference>
<feature type="binding site" evidence="10">
    <location>
        <position position="140"/>
    </location>
    <ligand>
        <name>Mg(2+)</name>
        <dbReference type="ChEBI" id="CHEBI:18420"/>
    </ligand>
</feature>
<organism evidence="12">
    <name type="scientific">Streptomyces sp. NBC_00060</name>
    <dbReference type="NCBI Taxonomy" id="2975636"/>
    <lineage>
        <taxon>Bacteria</taxon>
        <taxon>Bacillati</taxon>
        <taxon>Actinomycetota</taxon>
        <taxon>Actinomycetes</taxon>
        <taxon>Kitasatosporales</taxon>
        <taxon>Streptomycetaceae</taxon>
        <taxon>Streptomyces</taxon>
    </lineage>
</organism>
<proteinExistence type="inferred from homology"/>
<dbReference type="Gene3D" id="3.40.50.970">
    <property type="match status" value="2"/>
</dbReference>
<dbReference type="GO" id="GO:0005829">
    <property type="term" value="C:cytosol"/>
    <property type="evidence" value="ECO:0007669"/>
    <property type="project" value="TreeGrafter"/>
</dbReference>
<evidence type="ECO:0000256" key="3">
    <source>
        <dbReference type="ARBA" id="ARBA00011738"/>
    </source>
</evidence>
<dbReference type="GO" id="GO:0016114">
    <property type="term" value="P:terpenoid biosynthetic process"/>
    <property type="evidence" value="ECO:0007669"/>
    <property type="project" value="UniProtKB-UniRule"/>
</dbReference>
<dbReference type="EMBL" id="CP108253">
    <property type="protein sequence ID" value="WTU45293.1"/>
    <property type="molecule type" value="Genomic_DNA"/>
</dbReference>
<keyword evidence="9 10" id="KW-0414">Isoprene biosynthesis</keyword>
<keyword evidence="8 10" id="KW-0786">Thiamine pyrophosphate</keyword>
<evidence type="ECO:0000256" key="7">
    <source>
        <dbReference type="ARBA" id="ARBA00022977"/>
    </source>
</evidence>
<comment type="pathway">
    <text evidence="1 10">Metabolic intermediate biosynthesis; 1-deoxy-D-xylulose 5-phosphate biosynthesis; 1-deoxy-D-xylulose 5-phosphate from D-glyceraldehyde 3-phosphate and pyruvate: step 1/1.</text>
</comment>
<dbReference type="SUPFAM" id="SSF52922">
    <property type="entry name" value="TK C-terminal domain-like"/>
    <property type="match status" value="1"/>
</dbReference>
<dbReference type="Pfam" id="PF13292">
    <property type="entry name" value="DXP_synthase_N"/>
    <property type="match status" value="2"/>
</dbReference>
<dbReference type="PROSITE" id="PS00802">
    <property type="entry name" value="TRANSKETOLASE_2"/>
    <property type="match status" value="1"/>
</dbReference>
<dbReference type="InterPro" id="IPR005477">
    <property type="entry name" value="Dxylulose-5-P_synthase"/>
</dbReference>
<evidence type="ECO:0000259" key="11">
    <source>
        <dbReference type="SMART" id="SM00861"/>
    </source>
</evidence>
<evidence type="ECO:0000256" key="1">
    <source>
        <dbReference type="ARBA" id="ARBA00004980"/>
    </source>
</evidence>
<dbReference type="SUPFAM" id="SSF52518">
    <property type="entry name" value="Thiamin diphosphate-binding fold (THDP-binding)"/>
    <property type="match status" value="2"/>
</dbReference>
<evidence type="ECO:0000256" key="10">
    <source>
        <dbReference type="HAMAP-Rule" id="MF_00315"/>
    </source>
</evidence>
<keyword evidence="6 10" id="KW-0460">Magnesium</keyword>
<dbReference type="Pfam" id="PF02780">
    <property type="entry name" value="Transketolase_C"/>
    <property type="match status" value="1"/>
</dbReference>
<comment type="function">
    <text evidence="10">Catalyzes the acyloin condensation reaction between C atoms 2 and 3 of pyruvate and glyceraldehyde 3-phosphate to yield 1-deoxy-D-xylulose-5-phosphate (DXP).</text>
</comment>
<dbReference type="InterPro" id="IPR033248">
    <property type="entry name" value="Transketolase_C"/>
</dbReference>
<dbReference type="PANTHER" id="PTHR43322">
    <property type="entry name" value="1-D-DEOXYXYLULOSE 5-PHOSPHATE SYNTHASE-RELATED"/>
    <property type="match status" value="1"/>
</dbReference>
<gene>
    <name evidence="10" type="primary">dxs</name>
    <name evidence="12" type="ORF">OHV25_01155</name>
</gene>
<dbReference type="InterPro" id="IPR005475">
    <property type="entry name" value="Transketolase-like_Pyr-bd"/>
</dbReference>
<evidence type="ECO:0000313" key="12">
    <source>
        <dbReference type="EMBL" id="WTU45293.1"/>
    </source>
</evidence>
<dbReference type="NCBIfam" id="NF003933">
    <property type="entry name" value="PRK05444.2-2"/>
    <property type="match status" value="1"/>
</dbReference>
<comment type="cofactor">
    <cofactor evidence="10">
        <name>Mg(2+)</name>
        <dbReference type="ChEBI" id="CHEBI:18420"/>
    </cofactor>
    <text evidence="10">Binds 1 Mg(2+) ion per subunit.</text>
</comment>
<dbReference type="Pfam" id="PF02779">
    <property type="entry name" value="Transket_pyr"/>
    <property type="match status" value="1"/>
</dbReference>
<evidence type="ECO:0000256" key="5">
    <source>
        <dbReference type="ARBA" id="ARBA00022723"/>
    </source>
</evidence>
<evidence type="ECO:0000256" key="2">
    <source>
        <dbReference type="ARBA" id="ARBA00011081"/>
    </source>
</evidence>
<feature type="binding site" evidence="10">
    <location>
        <position position="246"/>
    </location>
    <ligand>
        <name>thiamine diphosphate</name>
        <dbReference type="ChEBI" id="CHEBI:58937"/>
    </ligand>
</feature>
<dbReference type="InterPro" id="IPR020826">
    <property type="entry name" value="Transketolase_BS"/>
</dbReference>
<dbReference type="AlphaFoldDB" id="A0AAU2HDJ8"/>
<dbReference type="EC" id="2.2.1.7" evidence="10"/>
<comment type="similarity">
    <text evidence="2 10">Belongs to the transketolase family. DXPS subfamily.</text>
</comment>
<evidence type="ECO:0000256" key="9">
    <source>
        <dbReference type="ARBA" id="ARBA00023229"/>
    </source>
</evidence>
<feature type="binding site" evidence="10">
    <location>
        <begin position="108"/>
        <end position="110"/>
    </location>
    <ligand>
        <name>thiamine diphosphate</name>
        <dbReference type="ChEBI" id="CHEBI:58937"/>
    </ligand>
</feature>
<evidence type="ECO:0000256" key="4">
    <source>
        <dbReference type="ARBA" id="ARBA00022679"/>
    </source>
</evidence>
<feature type="binding site" evidence="10">
    <location>
        <position position="331"/>
    </location>
    <ligand>
        <name>thiamine diphosphate</name>
        <dbReference type="ChEBI" id="CHEBI:58937"/>
    </ligand>
</feature>
<protein>
    <recommendedName>
        <fullName evidence="10">1-deoxy-D-xylulose-5-phosphate synthase</fullName>
        <ecNumber evidence="10">2.2.1.7</ecNumber>
    </recommendedName>
    <alternativeName>
        <fullName evidence="10">1-deoxyxylulose-5-phosphate synthase</fullName>
        <shortName evidence="10">DXP synthase</shortName>
        <shortName evidence="10">DXPS</shortName>
    </alternativeName>
</protein>